<organism evidence="9">
    <name type="scientific">Araucaria cunninghamii</name>
    <name type="common">Hoop pine</name>
    <name type="synonym">Moreton Bay pine</name>
    <dbReference type="NCBI Taxonomy" id="56994"/>
    <lineage>
        <taxon>Eukaryota</taxon>
        <taxon>Viridiplantae</taxon>
        <taxon>Streptophyta</taxon>
        <taxon>Embryophyta</taxon>
        <taxon>Tracheophyta</taxon>
        <taxon>Spermatophyta</taxon>
        <taxon>Pinopsida</taxon>
        <taxon>Pinidae</taxon>
        <taxon>Conifers II</taxon>
        <taxon>Araucariales</taxon>
        <taxon>Araucariaceae</taxon>
        <taxon>Araucaria</taxon>
    </lineage>
</organism>
<reference evidence="9" key="1">
    <citation type="submission" date="2015-03" db="EMBL/GenBank/DDBJ databases">
        <title>A transcriptome of Araucaria cunninghamii, an australian fine timber species.</title>
        <authorList>
            <person name="Jing Yi C.J.Y."/>
            <person name="Yin San L.Y.S."/>
            <person name="Abdul Karim S.S."/>
            <person name="Wan Azmi N.N."/>
            <person name="Hercus R.R."/>
            <person name="Croft L.L."/>
        </authorList>
    </citation>
    <scope>NUCLEOTIDE SEQUENCE</scope>
    <source>
        <strain evidence="9">MI0301</strain>
        <tissue evidence="9">Leaf</tissue>
    </source>
</reference>
<evidence type="ECO:0000256" key="6">
    <source>
        <dbReference type="SAM" id="MobiDB-lite"/>
    </source>
</evidence>
<dbReference type="CDD" id="cd19510">
    <property type="entry name" value="RecA-like_BCS1"/>
    <property type="match status" value="1"/>
</dbReference>
<dbReference type="PANTHER" id="PTHR23070">
    <property type="entry name" value="BCS1 AAA-TYPE ATPASE"/>
    <property type="match status" value="1"/>
</dbReference>
<evidence type="ECO:0000256" key="2">
    <source>
        <dbReference type="ARBA" id="ARBA00007448"/>
    </source>
</evidence>
<name>A0A0D6R5A9_ARACU</name>
<dbReference type="Gene3D" id="6.10.280.40">
    <property type="match status" value="1"/>
</dbReference>
<feature type="region of interest" description="Disordered" evidence="6">
    <location>
        <begin position="441"/>
        <end position="483"/>
    </location>
</feature>
<dbReference type="InterPro" id="IPR003593">
    <property type="entry name" value="AAA+_ATPase"/>
</dbReference>
<proteinExistence type="inferred from homology"/>
<dbReference type="InterPro" id="IPR025753">
    <property type="entry name" value="AAA_N_dom"/>
</dbReference>
<dbReference type="Pfam" id="PF00004">
    <property type="entry name" value="AAA"/>
    <property type="match status" value="1"/>
</dbReference>
<keyword evidence="5" id="KW-0547">Nucleotide-binding</keyword>
<accession>A0A0D6R5A9</accession>
<sequence length="483" mass="55281">MDQIIAKVWSFIGLLTLLHNILPHQLSQILMQWWAFVENYFNPYCHVEIPEFKGSYGVNSNELYEIVERYLEGLDGPVHSRRLTAFCAMNSSNLGFSPSADEVIEDSFQEVKVWWTYTVQVQQPNPHIDMIPTDKRGFDLKVARGFADKAFLSSYFNHIRQRAREIDMANKELTLYTNAGDARYGDGWTGVTFKHPSNFGSLSLPPLLKNNILADLDRFKRGKEFYDRIGRAWKRGYLLHGPPGTGKSSLIGAIANYMRYDVYDLELTQVRDNGELRALLTQTKEKSIIVIEDIDCSLDLTDRVSKPSQVDLGMEDQGSKVTLSGLLNFTDGLWSCCGEERIIIFTTNHKEKLDPALLRCGRMDMHILLSFCTFPVFKSLAFNYLQIDDHPLFPAVKERMECGAEMTAAEIIEVLMNKIDDHDEALNGVICALDAKKKEKEALQTPFQSPQAEGEEEENHREKKLHRRRSRRKRGKTQSRRAA</sequence>
<dbReference type="SMART" id="SM00382">
    <property type="entry name" value="AAA"/>
    <property type="match status" value="1"/>
</dbReference>
<feature type="compositionally biased region" description="Basic residues" evidence="6">
    <location>
        <begin position="462"/>
        <end position="483"/>
    </location>
</feature>
<dbReference type="GO" id="GO:0016887">
    <property type="term" value="F:ATP hydrolysis activity"/>
    <property type="evidence" value="ECO:0007669"/>
    <property type="project" value="InterPro"/>
</dbReference>
<evidence type="ECO:0000256" key="4">
    <source>
        <dbReference type="ARBA" id="ARBA00049360"/>
    </source>
</evidence>
<dbReference type="Gene3D" id="3.40.50.300">
    <property type="entry name" value="P-loop containing nucleotide triphosphate hydrolases"/>
    <property type="match status" value="1"/>
</dbReference>
<feature type="signal peptide" evidence="7">
    <location>
        <begin position="1"/>
        <end position="23"/>
    </location>
</feature>
<protein>
    <recommendedName>
        <fullName evidence="8">AAA+ ATPase domain-containing protein</fullName>
    </recommendedName>
</protein>
<evidence type="ECO:0000313" key="9">
    <source>
        <dbReference type="EMBL" id="JAG99017.1"/>
    </source>
</evidence>
<evidence type="ECO:0000256" key="7">
    <source>
        <dbReference type="SAM" id="SignalP"/>
    </source>
</evidence>
<dbReference type="SUPFAM" id="SSF52540">
    <property type="entry name" value="P-loop containing nucleoside triphosphate hydrolases"/>
    <property type="match status" value="1"/>
</dbReference>
<evidence type="ECO:0000256" key="1">
    <source>
        <dbReference type="ARBA" id="ARBA00001946"/>
    </source>
</evidence>
<keyword evidence="5" id="KW-0067">ATP-binding</keyword>
<dbReference type="GO" id="GO:0005524">
    <property type="term" value="F:ATP binding"/>
    <property type="evidence" value="ECO:0007669"/>
    <property type="project" value="UniProtKB-KW"/>
</dbReference>
<evidence type="ECO:0000256" key="5">
    <source>
        <dbReference type="RuleBase" id="RU003651"/>
    </source>
</evidence>
<keyword evidence="3" id="KW-0460">Magnesium</keyword>
<evidence type="ECO:0000259" key="8">
    <source>
        <dbReference type="SMART" id="SM00382"/>
    </source>
</evidence>
<dbReference type="InterPro" id="IPR027417">
    <property type="entry name" value="P-loop_NTPase"/>
</dbReference>
<dbReference type="InterPro" id="IPR003959">
    <property type="entry name" value="ATPase_AAA_core"/>
</dbReference>
<dbReference type="InterPro" id="IPR003960">
    <property type="entry name" value="ATPase_AAA_CS"/>
</dbReference>
<dbReference type="GO" id="GO:0006950">
    <property type="term" value="P:response to stress"/>
    <property type="evidence" value="ECO:0007669"/>
    <property type="project" value="UniProtKB-ARBA"/>
</dbReference>
<dbReference type="Pfam" id="PF25568">
    <property type="entry name" value="AAA_lid_At3g28540"/>
    <property type="match status" value="1"/>
</dbReference>
<keyword evidence="7" id="KW-0732">Signal</keyword>
<dbReference type="InterPro" id="IPR050747">
    <property type="entry name" value="Mitochondrial_chaperone_BCS1"/>
</dbReference>
<comment type="cofactor">
    <cofactor evidence="1">
        <name>Mg(2+)</name>
        <dbReference type="ChEBI" id="CHEBI:18420"/>
    </cofactor>
</comment>
<feature type="chain" id="PRO_5002311485" description="AAA+ ATPase domain-containing protein" evidence="7">
    <location>
        <begin position="24"/>
        <end position="483"/>
    </location>
</feature>
<dbReference type="InterPro" id="IPR058017">
    <property type="entry name" value="At3g28540-like_C"/>
</dbReference>
<dbReference type="EMBL" id="GCKF01011948">
    <property type="protein sequence ID" value="JAG99017.1"/>
    <property type="molecule type" value="Transcribed_RNA"/>
</dbReference>
<dbReference type="AlphaFoldDB" id="A0A0D6R5A9"/>
<comment type="similarity">
    <text evidence="2">Belongs to the AAA ATPase family. BCS1 subfamily.</text>
</comment>
<evidence type="ECO:0000256" key="3">
    <source>
        <dbReference type="ARBA" id="ARBA00022842"/>
    </source>
</evidence>
<feature type="domain" description="AAA+ ATPase" evidence="8">
    <location>
        <begin position="233"/>
        <end position="369"/>
    </location>
</feature>
<comment type="catalytic activity">
    <reaction evidence="4">
        <text>ATP + H2O = ADP + phosphate + H(+)</text>
        <dbReference type="Rhea" id="RHEA:13065"/>
        <dbReference type="ChEBI" id="CHEBI:15377"/>
        <dbReference type="ChEBI" id="CHEBI:15378"/>
        <dbReference type="ChEBI" id="CHEBI:30616"/>
        <dbReference type="ChEBI" id="CHEBI:43474"/>
        <dbReference type="ChEBI" id="CHEBI:456216"/>
    </reaction>
</comment>
<dbReference type="Pfam" id="PF14363">
    <property type="entry name" value="AAA_assoc"/>
    <property type="match status" value="1"/>
</dbReference>
<dbReference type="PROSITE" id="PS00674">
    <property type="entry name" value="AAA"/>
    <property type="match status" value="1"/>
</dbReference>